<dbReference type="SUPFAM" id="SSF54695">
    <property type="entry name" value="POZ domain"/>
    <property type="match status" value="1"/>
</dbReference>
<dbReference type="PANTHER" id="PTHR23110">
    <property type="entry name" value="BTB DOMAIN TRANSCRIPTION FACTOR"/>
    <property type="match status" value="1"/>
</dbReference>
<gene>
    <name evidence="3" type="primary">bab2-L2</name>
    <name evidence="3" type="ORF">Hamer_G004987</name>
</gene>
<keyword evidence="1" id="KW-0539">Nucleus</keyword>
<dbReference type="AlphaFoldDB" id="A0A8J5MV87"/>
<feature type="domain" description="BTB" evidence="2">
    <location>
        <begin position="1"/>
        <end position="46"/>
    </location>
</feature>
<dbReference type="InterPro" id="IPR000210">
    <property type="entry name" value="BTB/POZ_dom"/>
</dbReference>
<reference evidence="3" key="1">
    <citation type="journal article" date="2021" name="Sci. Adv.">
        <title>The American lobster genome reveals insights on longevity, neural, and immune adaptations.</title>
        <authorList>
            <person name="Polinski J.M."/>
            <person name="Zimin A.V."/>
            <person name="Clark K.F."/>
            <person name="Kohn A.B."/>
            <person name="Sadowski N."/>
            <person name="Timp W."/>
            <person name="Ptitsyn A."/>
            <person name="Khanna P."/>
            <person name="Romanova D.Y."/>
            <person name="Williams P."/>
            <person name="Greenwood S.J."/>
            <person name="Moroz L.L."/>
            <person name="Walt D.R."/>
            <person name="Bodnar A.G."/>
        </authorList>
    </citation>
    <scope>NUCLEOTIDE SEQUENCE</scope>
    <source>
        <strain evidence="3">GMGI-L3</strain>
    </source>
</reference>
<proteinExistence type="predicted"/>
<accession>A0A8J5MV87</accession>
<dbReference type="GO" id="GO:0005634">
    <property type="term" value="C:nucleus"/>
    <property type="evidence" value="ECO:0007669"/>
    <property type="project" value="TreeGrafter"/>
</dbReference>
<dbReference type="Pfam" id="PF00651">
    <property type="entry name" value="BTB"/>
    <property type="match status" value="1"/>
</dbReference>
<organism evidence="3 4">
    <name type="scientific">Homarus americanus</name>
    <name type="common">American lobster</name>
    <dbReference type="NCBI Taxonomy" id="6706"/>
    <lineage>
        <taxon>Eukaryota</taxon>
        <taxon>Metazoa</taxon>
        <taxon>Ecdysozoa</taxon>
        <taxon>Arthropoda</taxon>
        <taxon>Crustacea</taxon>
        <taxon>Multicrustacea</taxon>
        <taxon>Malacostraca</taxon>
        <taxon>Eumalacostraca</taxon>
        <taxon>Eucarida</taxon>
        <taxon>Decapoda</taxon>
        <taxon>Pleocyemata</taxon>
        <taxon>Astacidea</taxon>
        <taxon>Nephropoidea</taxon>
        <taxon>Nephropidae</taxon>
        <taxon>Homarus</taxon>
    </lineage>
</organism>
<evidence type="ECO:0000313" key="4">
    <source>
        <dbReference type="Proteomes" id="UP000747542"/>
    </source>
</evidence>
<dbReference type="InterPro" id="IPR051095">
    <property type="entry name" value="Dros_DevTransReg"/>
</dbReference>
<dbReference type="PANTHER" id="PTHR23110:SF99">
    <property type="entry name" value="BROAD-COMPLEX CORE PROTEIN ISOFORM 6"/>
    <property type="match status" value="1"/>
</dbReference>
<dbReference type="GO" id="GO:0006357">
    <property type="term" value="P:regulation of transcription by RNA polymerase II"/>
    <property type="evidence" value="ECO:0007669"/>
    <property type="project" value="TreeGrafter"/>
</dbReference>
<evidence type="ECO:0000259" key="2">
    <source>
        <dbReference type="PROSITE" id="PS50097"/>
    </source>
</evidence>
<dbReference type="Gene3D" id="3.30.710.10">
    <property type="entry name" value="Potassium Channel Kv1.1, Chain A"/>
    <property type="match status" value="1"/>
</dbReference>
<dbReference type="InterPro" id="IPR011333">
    <property type="entry name" value="SKP1/BTB/POZ_sf"/>
</dbReference>
<protein>
    <submittedName>
        <fullName evidence="3">Bric-a-brac 2-like 2</fullName>
    </submittedName>
</protein>
<dbReference type="EMBL" id="JAHLQT010024959">
    <property type="protein sequence ID" value="KAG7164602.1"/>
    <property type="molecule type" value="Genomic_DNA"/>
</dbReference>
<dbReference type="PROSITE" id="PS50097">
    <property type="entry name" value="BTB"/>
    <property type="match status" value="1"/>
</dbReference>
<sequence>MSRYFRGVLQDNPCQHPIVIMPHDVLYEDLVSIITYIYKGEISVAVEKVASVLTVAKVLQIHGMTSSDRVSMDGHNEGSSVVGTAIPHTSSSAMYNIHNVALPKTEPLEGVISQNAIQNNVTHFRCNSYLETPVGWQQRNVSTIKNQNNLPISQNVSCPLKLTNNENTLSLKIPRKLTRSQNVSSAKTNSPLKVPRTLTSSQNVYSTKTNSSNIMYDASSVIGVQLKLSDNTPVFSKAVPCTAYTEPIATVTSVRDPQPSGSMNMEIHLVDLGSVKEELIDIDEEEL</sequence>
<evidence type="ECO:0000256" key="1">
    <source>
        <dbReference type="ARBA" id="ARBA00023242"/>
    </source>
</evidence>
<evidence type="ECO:0000313" key="3">
    <source>
        <dbReference type="EMBL" id="KAG7164602.1"/>
    </source>
</evidence>
<keyword evidence="4" id="KW-1185">Reference proteome</keyword>
<name>A0A8J5MV87_HOMAM</name>
<dbReference type="Proteomes" id="UP000747542">
    <property type="component" value="Unassembled WGS sequence"/>
</dbReference>
<comment type="caution">
    <text evidence="3">The sequence shown here is derived from an EMBL/GenBank/DDBJ whole genome shotgun (WGS) entry which is preliminary data.</text>
</comment>